<dbReference type="RefSeq" id="WP_189065947.1">
    <property type="nucleotide sequence ID" value="NZ_BMQM01000025.1"/>
</dbReference>
<organism evidence="3 4">
    <name type="scientific">Deinococcus seoulensis</name>
    <dbReference type="NCBI Taxonomy" id="1837379"/>
    <lineage>
        <taxon>Bacteria</taxon>
        <taxon>Thermotogati</taxon>
        <taxon>Deinococcota</taxon>
        <taxon>Deinococci</taxon>
        <taxon>Deinococcales</taxon>
        <taxon>Deinococcaceae</taxon>
        <taxon>Deinococcus</taxon>
    </lineage>
</organism>
<evidence type="ECO:0000259" key="2">
    <source>
        <dbReference type="Pfam" id="PF17728"/>
    </source>
</evidence>
<name>A0ABQ2RWY2_9DEIO</name>
<keyword evidence="3" id="KW-0540">Nuclease</keyword>
<sequence>MTSETPQLLNRSKVHKEFKAKTPEAQQTINAMLQVLDAAGIPLGYLTGRRLERVALAVLACGDIKTVGDFKKAKTKAHRYELRTRDIIEYINEHYGENISRGSYDDIRRKDLELPVLGGVVMKSKDAADPNNPTRGYTLDAEFAALLAAYGTTGWSDAVETYARTHTLLRDRLEPLGQKKVTVIENAEQLVEQIHTVLGTGPHNELIVQIITEFLPRYGYGAKVLYVGSATERFLYRDDTTFAELGFPVISRDTELPDVVAYSSEKNWLYFIEAVHSFGPISPARLLKLEQLAKQSNVAGVVYVTAFLDIDTFGIWLRKKEIAWESEVWIAENPSHMVHMDGVKFLGPFKTLDVD</sequence>
<dbReference type="InterPro" id="IPR041963">
    <property type="entry name" value="BsuBI/PstI_C_sf"/>
</dbReference>
<dbReference type="Gene3D" id="1.10.10.1820">
    <property type="entry name" value="BsuBI/PstI restriction endonuclease-like"/>
    <property type="match status" value="1"/>
</dbReference>
<dbReference type="InterPro" id="IPR041962">
    <property type="entry name" value="BsuBI/PstI_N_sf"/>
</dbReference>
<gene>
    <name evidence="3" type="ORF">GCM10008959_31520</name>
</gene>
<evidence type="ECO:0000259" key="1">
    <source>
        <dbReference type="Pfam" id="PF06616"/>
    </source>
</evidence>
<dbReference type="GO" id="GO:0004519">
    <property type="term" value="F:endonuclease activity"/>
    <property type="evidence" value="ECO:0007669"/>
    <property type="project" value="UniProtKB-KW"/>
</dbReference>
<keyword evidence="3" id="KW-0255">Endonuclease</keyword>
<protein>
    <submittedName>
        <fullName evidence="3">Type II restriction endonuclease BsuBI</fullName>
    </submittedName>
</protein>
<keyword evidence="3" id="KW-0378">Hydrolase</keyword>
<feature type="domain" description="BsuBI/PstI restriction endonuclease" evidence="1">
    <location>
        <begin position="192"/>
        <end position="342"/>
    </location>
</feature>
<dbReference type="InterPro" id="IPR041454">
    <property type="entry name" value="BsuBI/PstI_N"/>
</dbReference>
<feature type="domain" description="BsuBI/PstI restriction endonuclease HTH" evidence="2">
    <location>
        <begin position="27"/>
        <end position="166"/>
    </location>
</feature>
<evidence type="ECO:0000313" key="3">
    <source>
        <dbReference type="EMBL" id="GGR67042.1"/>
    </source>
</evidence>
<dbReference type="EMBL" id="BMQM01000025">
    <property type="protein sequence ID" value="GGR67042.1"/>
    <property type="molecule type" value="Genomic_DNA"/>
</dbReference>
<dbReference type="InterPro" id="IPR009528">
    <property type="entry name" value="Restrct_endonuc_II_BsuBI_C"/>
</dbReference>
<comment type="caution">
    <text evidence="3">The sequence shown here is derived from an EMBL/GenBank/DDBJ whole genome shotgun (WGS) entry which is preliminary data.</text>
</comment>
<dbReference type="Gene3D" id="3.40.1350.80">
    <property type="match status" value="1"/>
</dbReference>
<dbReference type="Pfam" id="PF06616">
    <property type="entry name" value="BsuBI_PstI_RE"/>
    <property type="match status" value="1"/>
</dbReference>
<keyword evidence="4" id="KW-1185">Reference proteome</keyword>
<proteinExistence type="predicted"/>
<dbReference type="Pfam" id="PF17728">
    <property type="entry name" value="BsuBI_PstI_RE_N"/>
    <property type="match status" value="1"/>
</dbReference>
<reference evidence="4" key="1">
    <citation type="journal article" date="2019" name="Int. J. Syst. Evol. Microbiol.">
        <title>The Global Catalogue of Microorganisms (GCM) 10K type strain sequencing project: providing services to taxonomists for standard genome sequencing and annotation.</title>
        <authorList>
            <consortium name="The Broad Institute Genomics Platform"/>
            <consortium name="The Broad Institute Genome Sequencing Center for Infectious Disease"/>
            <person name="Wu L."/>
            <person name="Ma J."/>
        </authorList>
    </citation>
    <scope>NUCLEOTIDE SEQUENCE [LARGE SCALE GENOMIC DNA]</scope>
    <source>
        <strain evidence="4">JCM 31404</strain>
    </source>
</reference>
<dbReference type="Proteomes" id="UP000634308">
    <property type="component" value="Unassembled WGS sequence"/>
</dbReference>
<evidence type="ECO:0000313" key="4">
    <source>
        <dbReference type="Proteomes" id="UP000634308"/>
    </source>
</evidence>
<accession>A0ABQ2RWY2</accession>